<feature type="binding site" evidence="7">
    <location>
        <position position="106"/>
    </location>
    <ligand>
        <name>NAD(+)</name>
        <dbReference type="ChEBI" id="CHEBI:57540"/>
    </ligand>
</feature>
<feature type="domain" description="Lactate/malate dehydrogenase C-terminal" evidence="10">
    <location>
        <begin position="157"/>
        <end position="333"/>
    </location>
</feature>
<name>A0ABD3QK61_9STRA</name>
<accession>A0ABD3QK61</accession>
<evidence type="ECO:0000256" key="7">
    <source>
        <dbReference type="PIRSR" id="PIRSR000102-3"/>
    </source>
</evidence>
<dbReference type="Proteomes" id="UP001530400">
    <property type="component" value="Unassembled WGS sequence"/>
</dbReference>
<gene>
    <name evidence="11" type="ORF">ACHAWO_009798</name>
</gene>
<dbReference type="SUPFAM" id="SSF56327">
    <property type="entry name" value="LDH C-terminal domain-like"/>
    <property type="match status" value="1"/>
</dbReference>
<reference evidence="11 12" key="1">
    <citation type="submission" date="2024-10" db="EMBL/GenBank/DDBJ databases">
        <title>Updated reference genomes for cyclostephanoid diatoms.</title>
        <authorList>
            <person name="Roberts W.R."/>
            <person name="Alverson A.J."/>
        </authorList>
    </citation>
    <scope>NUCLEOTIDE SEQUENCE [LARGE SCALE GENOMIC DNA]</scope>
    <source>
        <strain evidence="11 12">AJA010-31</strain>
    </source>
</reference>
<sequence>MNADSVVKIAVSGAAGNIGYALIPLLASGYVFGDRPVELRLLEIPHALKALAGIRMELIDCAFPCLTDVICTTDPREAFENVDVIVLVGGFPRKQGMERKDLIEANTKIFTTMGRAINDVASTNVKVLVVANPANTNCLVALTEAASIPSKNFCALTYLDHQRAKAQVAIQLGVSTNRIKNVTIWGNHSNSQFPDALTDGYYLQDDGEKVPLASLLAHDLDWATADFVTTVQERGKHVIEVRGASSALSAAQASADCIKTWLVTGTQDGETVSMAVYNDEGYYGVQKGLVFSFPCECKDGDWYVKTGLSLSEFAMEKLVITEKELMEEREAAKDLLSKSARIRGYSSAASTASMSSSESETDLSGQFLTSRI</sequence>
<feature type="binding site" evidence="7">
    <location>
        <begin position="130"/>
        <end position="132"/>
    </location>
    <ligand>
        <name>NAD(+)</name>
        <dbReference type="ChEBI" id="CHEBI:57540"/>
    </ligand>
</feature>
<keyword evidence="3 8" id="KW-0560">Oxidoreductase</keyword>
<evidence type="ECO:0000256" key="2">
    <source>
        <dbReference type="ARBA" id="ARBA00012995"/>
    </source>
</evidence>
<dbReference type="AlphaFoldDB" id="A0ABD3QK61"/>
<dbReference type="SUPFAM" id="SSF51735">
    <property type="entry name" value="NAD(P)-binding Rossmann-fold domains"/>
    <property type="match status" value="1"/>
</dbReference>
<dbReference type="FunFam" id="3.90.110.10:FF:000002">
    <property type="entry name" value="Malate dehydrogenase"/>
    <property type="match status" value="1"/>
</dbReference>
<dbReference type="Gene3D" id="3.90.110.10">
    <property type="entry name" value="Lactate dehydrogenase/glycoside hydrolase, family 4, C-terminal"/>
    <property type="match status" value="1"/>
</dbReference>
<keyword evidence="4 7" id="KW-0520">NAD</keyword>
<dbReference type="Pfam" id="PF02866">
    <property type="entry name" value="Ldh_1_C"/>
    <property type="match status" value="1"/>
</dbReference>
<evidence type="ECO:0000259" key="9">
    <source>
        <dbReference type="Pfam" id="PF00056"/>
    </source>
</evidence>
<dbReference type="FunFam" id="3.40.50.720:FF:000010">
    <property type="entry name" value="Malate dehydrogenase"/>
    <property type="match status" value="1"/>
</dbReference>
<dbReference type="PANTHER" id="PTHR23382">
    <property type="entry name" value="MALATE DEHYDROGENASE"/>
    <property type="match status" value="1"/>
</dbReference>
<dbReference type="InterPro" id="IPR036291">
    <property type="entry name" value="NAD(P)-bd_dom_sf"/>
</dbReference>
<evidence type="ECO:0000256" key="1">
    <source>
        <dbReference type="ARBA" id="ARBA00009613"/>
    </source>
</evidence>
<feature type="active site" description="Proton acceptor" evidence="5">
    <location>
        <position position="188"/>
    </location>
</feature>
<dbReference type="PIRSF" id="PIRSF000102">
    <property type="entry name" value="Lac_mal_DH"/>
    <property type="match status" value="1"/>
</dbReference>
<dbReference type="Pfam" id="PF00056">
    <property type="entry name" value="Ldh_1_N"/>
    <property type="match status" value="1"/>
</dbReference>
<evidence type="ECO:0000256" key="6">
    <source>
        <dbReference type="PIRSR" id="PIRSR000102-2"/>
    </source>
</evidence>
<evidence type="ECO:0000313" key="11">
    <source>
        <dbReference type="EMBL" id="KAL3800554.1"/>
    </source>
</evidence>
<feature type="binding site" evidence="7">
    <location>
        <begin position="13"/>
        <end position="19"/>
    </location>
    <ligand>
        <name>NAD(+)</name>
        <dbReference type="ChEBI" id="CHEBI:57540"/>
    </ligand>
</feature>
<evidence type="ECO:0000313" key="12">
    <source>
        <dbReference type="Proteomes" id="UP001530400"/>
    </source>
</evidence>
<dbReference type="InterPro" id="IPR001236">
    <property type="entry name" value="Lactate/malate_DH_N"/>
</dbReference>
<evidence type="ECO:0000256" key="5">
    <source>
        <dbReference type="PIRSR" id="PIRSR000102-1"/>
    </source>
</evidence>
<proteinExistence type="inferred from homology"/>
<evidence type="ECO:0000256" key="3">
    <source>
        <dbReference type="ARBA" id="ARBA00023002"/>
    </source>
</evidence>
<feature type="binding site" evidence="6">
    <location>
        <position position="132"/>
    </location>
    <ligand>
        <name>substrate</name>
    </ligand>
</feature>
<evidence type="ECO:0000256" key="8">
    <source>
        <dbReference type="RuleBase" id="RU003369"/>
    </source>
</evidence>
<dbReference type="EMBL" id="JALLPJ020000156">
    <property type="protein sequence ID" value="KAL3800554.1"/>
    <property type="molecule type" value="Genomic_DNA"/>
</dbReference>
<feature type="binding site" evidence="6">
    <location>
        <position position="99"/>
    </location>
    <ligand>
        <name>substrate</name>
    </ligand>
</feature>
<organism evidence="11 12">
    <name type="scientific">Cyclotella atomus</name>
    <dbReference type="NCBI Taxonomy" id="382360"/>
    <lineage>
        <taxon>Eukaryota</taxon>
        <taxon>Sar</taxon>
        <taxon>Stramenopiles</taxon>
        <taxon>Ochrophyta</taxon>
        <taxon>Bacillariophyta</taxon>
        <taxon>Coscinodiscophyceae</taxon>
        <taxon>Thalassiosirophycidae</taxon>
        <taxon>Stephanodiscales</taxon>
        <taxon>Stephanodiscaceae</taxon>
        <taxon>Cyclotella</taxon>
    </lineage>
</organism>
<evidence type="ECO:0000256" key="4">
    <source>
        <dbReference type="ARBA" id="ARBA00023027"/>
    </source>
</evidence>
<dbReference type="EC" id="1.1.1.37" evidence="2"/>
<dbReference type="Gene3D" id="3.40.50.720">
    <property type="entry name" value="NAD(P)-binding Rossmann-like Domain"/>
    <property type="match status" value="1"/>
</dbReference>
<feature type="binding site" evidence="6">
    <location>
        <position position="163"/>
    </location>
    <ligand>
        <name>substrate</name>
    </ligand>
</feature>
<dbReference type="InterPro" id="IPR010945">
    <property type="entry name" value="Malate_DH_type2"/>
</dbReference>
<dbReference type="InterPro" id="IPR015955">
    <property type="entry name" value="Lactate_DH/Glyco_Ohase_4_C"/>
</dbReference>
<comment type="similarity">
    <text evidence="1">Belongs to the LDH/MDH superfamily. MDH type 2 family.</text>
</comment>
<dbReference type="GO" id="GO:0030060">
    <property type="term" value="F:L-malate dehydrogenase (NAD+) activity"/>
    <property type="evidence" value="ECO:0007669"/>
    <property type="project" value="UniProtKB-EC"/>
</dbReference>
<dbReference type="NCBIfam" id="NF003916">
    <property type="entry name" value="PRK05442.1"/>
    <property type="match status" value="1"/>
</dbReference>
<dbReference type="NCBIfam" id="TIGR01759">
    <property type="entry name" value="MalateDH-SF1"/>
    <property type="match status" value="1"/>
</dbReference>
<feature type="domain" description="Lactate/malate dehydrogenase N-terminal" evidence="9">
    <location>
        <begin position="7"/>
        <end position="153"/>
    </location>
</feature>
<comment type="caution">
    <text evidence="11">The sequence shown here is derived from an EMBL/GenBank/DDBJ whole genome shotgun (WGS) entry which is preliminary data.</text>
</comment>
<evidence type="ECO:0000259" key="10">
    <source>
        <dbReference type="Pfam" id="PF02866"/>
    </source>
</evidence>
<feature type="binding site" evidence="6">
    <location>
        <position position="93"/>
    </location>
    <ligand>
        <name>substrate</name>
    </ligand>
</feature>
<keyword evidence="12" id="KW-1185">Reference proteome</keyword>
<dbReference type="InterPro" id="IPR022383">
    <property type="entry name" value="Lactate/malate_DH_C"/>
</dbReference>
<dbReference type="InterPro" id="IPR001557">
    <property type="entry name" value="L-lactate/malate_DH"/>
</dbReference>
<protein>
    <recommendedName>
        <fullName evidence="2">malate dehydrogenase</fullName>
        <ecNumber evidence="2">1.1.1.37</ecNumber>
    </recommendedName>
</protein>